<keyword evidence="6" id="KW-0444">Lipid biosynthesis</keyword>
<comment type="caution">
    <text evidence="18">The sequence shown here is derived from an EMBL/GenBank/DDBJ whole genome shotgun (WGS) entry which is preliminary data.</text>
</comment>
<dbReference type="PROSITE" id="PS00379">
    <property type="entry name" value="CDP_ALCOHOL_P_TRANSF"/>
    <property type="match status" value="1"/>
</dbReference>
<name>A0A0Q9YQB7_9GAMM</name>
<organism evidence="18">
    <name type="scientific">Candidatus Berkiella cookevillensis</name>
    <dbReference type="NCBI Taxonomy" id="437022"/>
    <lineage>
        <taxon>Bacteria</taxon>
        <taxon>Pseudomonadati</taxon>
        <taxon>Pseudomonadota</taxon>
        <taxon>Gammaproteobacteria</taxon>
        <taxon>Candidatus Berkiellales</taxon>
        <taxon>Candidatus Berkiellaceae</taxon>
        <taxon>Candidatus Berkiella</taxon>
    </lineage>
</organism>
<evidence type="ECO:0000256" key="14">
    <source>
        <dbReference type="ARBA" id="ARBA00048586"/>
    </source>
</evidence>
<evidence type="ECO:0000256" key="11">
    <source>
        <dbReference type="ARBA" id="ARBA00023136"/>
    </source>
</evidence>
<evidence type="ECO:0000313" key="18">
    <source>
        <dbReference type="EMBL" id="KRG18275.1"/>
    </source>
</evidence>
<feature type="transmembrane region" description="Helical" evidence="17">
    <location>
        <begin position="73"/>
        <end position="99"/>
    </location>
</feature>
<dbReference type="EC" id="2.7.8.5" evidence="4 15"/>
<keyword evidence="9 17" id="KW-1133">Transmembrane helix</keyword>
<feature type="transmembrane region" description="Helical" evidence="17">
    <location>
        <begin position="155"/>
        <end position="175"/>
    </location>
</feature>
<comment type="subcellular location">
    <subcellularLocation>
        <location evidence="1">Membrane</location>
        <topology evidence="1">Multi-pass membrane protein</topology>
    </subcellularLocation>
</comment>
<evidence type="ECO:0000256" key="7">
    <source>
        <dbReference type="ARBA" id="ARBA00022679"/>
    </source>
</evidence>
<dbReference type="InterPro" id="IPR000462">
    <property type="entry name" value="CDP-OH_P_trans"/>
</dbReference>
<keyword evidence="12" id="KW-0594">Phospholipid biosynthesis</keyword>
<evidence type="ECO:0000256" key="2">
    <source>
        <dbReference type="ARBA" id="ARBA00005042"/>
    </source>
</evidence>
<dbReference type="InterPro" id="IPR043130">
    <property type="entry name" value="CDP-OH_PTrfase_TM_dom"/>
</dbReference>
<dbReference type="PIRSF" id="PIRSF000847">
    <property type="entry name" value="Phos_ph_gly_syn"/>
    <property type="match status" value="1"/>
</dbReference>
<evidence type="ECO:0000256" key="17">
    <source>
        <dbReference type="SAM" id="Phobius"/>
    </source>
</evidence>
<dbReference type="GO" id="GO:0046474">
    <property type="term" value="P:glycerophospholipid biosynthetic process"/>
    <property type="evidence" value="ECO:0007669"/>
    <property type="project" value="TreeGrafter"/>
</dbReference>
<dbReference type="PATRIC" id="fig|1590042.3.peg.1747"/>
<gene>
    <name evidence="18" type="primary">pgsA</name>
    <name evidence="18" type="ORF">CC99x_01720</name>
</gene>
<evidence type="ECO:0000256" key="15">
    <source>
        <dbReference type="NCBIfam" id="TIGR00560"/>
    </source>
</evidence>
<dbReference type="AlphaFoldDB" id="A0A0Q9YQB7"/>
<dbReference type="Pfam" id="PF01066">
    <property type="entry name" value="CDP-OH_P_transf"/>
    <property type="match status" value="1"/>
</dbReference>
<evidence type="ECO:0000256" key="6">
    <source>
        <dbReference type="ARBA" id="ARBA00022516"/>
    </source>
</evidence>
<evidence type="ECO:0000256" key="1">
    <source>
        <dbReference type="ARBA" id="ARBA00004141"/>
    </source>
</evidence>
<dbReference type="NCBIfam" id="TIGR00560">
    <property type="entry name" value="pgsA"/>
    <property type="match status" value="1"/>
</dbReference>
<evidence type="ECO:0000256" key="5">
    <source>
        <dbReference type="ARBA" id="ARBA00014944"/>
    </source>
</evidence>
<dbReference type="InterPro" id="IPR048254">
    <property type="entry name" value="CDP_ALCOHOL_P_TRANSF_CS"/>
</dbReference>
<keyword evidence="11 17" id="KW-0472">Membrane</keyword>
<dbReference type="InterPro" id="IPR050324">
    <property type="entry name" value="CDP-alcohol_PTase-I"/>
</dbReference>
<reference evidence="18" key="1">
    <citation type="submission" date="2015-09" db="EMBL/GenBank/DDBJ databases">
        <title>Draft Genome Sequences of Two Novel Amoeba-resistant Intranuclear Bacteria, Candidatus Berkiella cookevillensis and Candidatus Berkiella aquae.</title>
        <authorList>
            <person name="Mehari Y.T."/>
            <person name="Arivett B.A."/>
            <person name="Farone A.L."/>
            <person name="Gunderson J.H."/>
            <person name="Farone M.B."/>
        </authorList>
    </citation>
    <scope>NUCLEOTIDE SEQUENCE [LARGE SCALE GENOMIC DNA]</scope>
    <source>
        <strain evidence="18">CC99</strain>
    </source>
</reference>
<keyword evidence="7 16" id="KW-0808">Transferase</keyword>
<dbReference type="PANTHER" id="PTHR14269:SF62">
    <property type="entry name" value="CDP-DIACYLGLYCEROL--GLYCEROL-3-PHOSPHATE 3-PHOSPHATIDYLTRANSFERASE 1, CHLOROPLASTIC"/>
    <property type="match status" value="1"/>
</dbReference>
<comment type="catalytic activity">
    <reaction evidence="14">
        <text>a CDP-1,2-diacyl-sn-glycerol + sn-glycerol 3-phosphate = a 1,2-diacyl-sn-glycero-3-phospho-(1'-sn-glycero-3'-phosphate) + CMP + H(+)</text>
        <dbReference type="Rhea" id="RHEA:12593"/>
        <dbReference type="ChEBI" id="CHEBI:15378"/>
        <dbReference type="ChEBI" id="CHEBI:57597"/>
        <dbReference type="ChEBI" id="CHEBI:58332"/>
        <dbReference type="ChEBI" id="CHEBI:60110"/>
        <dbReference type="ChEBI" id="CHEBI:60377"/>
        <dbReference type="EC" id="2.7.8.5"/>
    </reaction>
</comment>
<dbReference type="Gene3D" id="1.20.120.1760">
    <property type="match status" value="1"/>
</dbReference>
<evidence type="ECO:0000256" key="16">
    <source>
        <dbReference type="RuleBase" id="RU003750"/>
    </source>
</evidence>
<dbReference type="RefSeq" id="WP_235528084.1">
    <property type="nucleotide sequence ID" value="NZ_LKHV02000001.1"/>
</dbReference>
<accession>A0A0Q9YQB7</accession>
<dbReference type="EMBL" id="LKHV01000008">
    <property type="protein sequence ID" value="KRG18275.1"/>
    <property type="molecule type" value="Genomic_DNA"/>
</dbReference>
<sequence length="186" mass="20297">MLMSIPNSITLLRICLIPCFVLSFYLPISHAGMITAGIFCLAGLTDWLDGYLARKLNQTSRFGAFLDPVADKLIVAVALVLIVGEFGSIWVTIPAAIIVSREIAISALREWMAEIGKQANVAVSYLGKAKTLIQILAIVILLANPADWSLPLIKLGIVLMYVAVALTLWSMYNYLRAAIIEVGFKD</sequence>
<evidence type="ECO:0000256" key="10">
    <source>
        <dbReference type="ARBA" id="ARBA00023098"/>
    </source>
</evidence>
<comment type="similarity">
    <text evidence="3 16">Belongs to the CDP-alcohol phosphatidyltransferase class-I family.</text>
</comment>
<dbReference type="GO" id="GO:0008444">
    <property type="term" value="F:CDP-diacylglycerol-glycerol-3-phosphate 3-phosphatidyltransferase activity"/>
    <property type="evidence" value="ECO:0007669"/>
    <property type="project" value="UniProtKB-UniRule"/>
</dbReference>
<dbReference type="STRING" id="437022.CC99x_01720"/>
<dbReference type="GO" id="GO:0005886">
    <property type="term" value="C:plasma membrane"/>
    <property type="evidence" value="ECO:0007669"/>
    <property type="project" value="TreeGrafter"/>
</dbReference>
<keyword evidence="8 17" id="KW-0812">Transmembrane</keyword>
<protein>
    <recommendedName>
        <fullName evidence="5 15">CDP-diacylglycerol--glycerol-3-phosphate 3-phosphatidyltransferase</fullName>
        <ecNumber evidence="4 15">2.7.8.5</ecNumber>
    </recommendedName>
</protein>
<dbReference type="InterPro" id="IPR004570">
    <property type="entry name" value="Phosphatidylglycerol_P_synth"/>
</dbReference>
<evidence type="ECO:0000256" key="4">
    <source>
        <dbReference type="ARBA" id="ARBA00013170"/>
    </source>
</evidence>
<evidence type="ECO:0000256" key="9">
    <source>
        <dbReference type="ARBA" id="ARBA00022989"/>
    </source>
</evidence>
<evidence type="ECO:0000256" key="13">
    <source>
        <dbReference type="ARBA" id="ARBA00023264"/>
    </source>
</evidence>
<evidence type="ECO:0000256" key="12">
    <source>
        <dbReference type="ARBA" id="ARBA00023209"/>
    </source>
</evidence>
<comment type="pathway">
    <text evidence="2">Phospholipid metabolism; phosphatidylglycerol biosynthesis; phosphatidylglycerol from CDP-diacylglycerol: step 1/2.</text>
</comment>
<keyword evidence="10" id="KW-0443">Lipid metabolism</keyword>
<proteinExistence type="inferred from homology"/>
<evidence type="ECO:0000256" key="3">
    <source>
        <dbReference type="ARBA" id="ARBA00010441"/>
    </source>
</evidence>
<evidence type="ECO:0000256" key="8">
    <source>
        <dbReference type="ARBA" id="ARBA00022692"/>
    </source>
</evidence>
<dbReference type="PANTHER" id="PTHR14269">
    <property type="entry name" value="CDP-DIACYLGLYCEROL--GLYCEROL-3-PHOSPHATE 3-PHOSPHATIDYLTRANSFERASE-RELATED"/>
    <property type="match status" value="1"/>
</dbReference>
<keyword evidence="13" id="KW-1208">Phospholipid metabolism</keyword>
<feature type="transmembrane region" description="Helical" evidence="17">
    <location>
        <begin position="120"/>
        <end position="143"/>
    </location>
</feature>